<feature type="coiled-coil region" evidence="15">
    <location>
        <begin position="509"/>
        <end position="536"/>
    </location>
</feature>
<dbReference type="CDD" id="cd07957">
    <property type="entry name" value="Anticodon_Ia_Met"/>
    <property type="match status" value="1"/>
</dbReference>
<dbReference type="GO" id="GO:0006431">
    <property type="term" value="P:methionyl-tRNA aminoacylation"/>
    <property type="evidence" value="ECO:0007669"/>
    <property type="project" value="UniProtKB-UniRule"/>
</dbReference>
<evidence type="ECO:0000256" key="8">
    <source>
        <dbReference type="ARBA" id="ARBA00022741"/>
    </source>
</evidence>
<dbReference type="AlphaFoldDB" id="A0A9D1NB03"/>
<dbReference type="SUPFAM" id="SSF50249">
    <property type="entry name" value="Nucleic acid-binding proteins"/>
    <property type="match status" value="1"/>
</dbReference>
<dbReference type="Proteomes" id="UP000886891">
    <property type="component" value="Unassembled WGS sequence"/>
</dbReference>
<evidence type="ECO:0000256" key="11">
    <source>
        <dbReference type="ARBA" id="ARBA00022917"/>
    </source>
</evidence>
<keyword evidence="12 14" id="KW-0030">Aminoacyl-tRNA synthetase</keyword>
<dbReference type="InterPro" id="IPR002547">
    <property type="entry name" value="tRNA-bd_dom"/>
</dbReference>
<feature type="binding site" evidence="14">
    <location>
        <position position="130"/>
    </location>
    <ligand>
        <name>Zn(2+)</name>
        <dbReference type="ChEBI" id="CHEBI:29105"/>
    </ligand>
</feature>
<dbReference type="InterPro" id="IPR033911">
    <property type="entry name" value="MetRS_core"/>
</dbReference>
<dbReference type="GO" id="GO:0004825">
    <property type="term" value="F:methionine-tRNA ligase activity"/>
    <property type="evidence" value="ECO:0007669"/>
    <property type="project" value="UniProtKB-UniRule"/>
</dbReference>
<evidence type="ECO:0000256" key="6">
    <source>
        <dbReference type="ARBA" id="ARBA00022555"/>
    </source>
</evidence>
<name>A0A9D1NB03_9FIRM</name>
<dbReference type="FunFam" id="2.40.50.140:FF:000042">
    <property type="entry name" value="Methionine--tRNA ligase"/>
    <property type="match status" value="1"/>
</dbReference>
<dbReference type="GO" id="GO:0046872">
    <property type="term" value="F:metal ion binding"/>
    <property type="evidence" value="ECO:0007669"/>
    <property type="project" value="UniProtKB-KW"/>
</dbReference>
<comment type="catalytic activity">
    <reaction evidence="13 14">
        <text>tRNA(Met) + L-methionine + ATP = L-methionyl-tRNA(Met) + AMP + diphosphate</text>
        <dbReference type="Rhea" id="RHEA:13481"/>
        <dbReference type="Rhea" id="RHEA-COMP:9667"/>
        <dbReference type="Rhea" id="RHEA-COMP:9698"/>
        <dbReference type="ChEBI" id="CHEBI:30616"/>
        <dbReference type="ChEBI" id="CHEBI:33019"/>
        <dbReference type="ChEBI" id="CHEBI:57844"/>
        <dbReference type="ChEBI" id="CHEBI:78442"/>
        <dbReference type="ChEBI" id="CHEBI:78530"/>
        <dbReference type="ChEBI" id="CHEBI:456215"/>
        <dbReference type="EC" id="6.1.1.10"/>
    </reaction>
</comment>
<dbReference type="HAMAP" id="MF_01228">
    <property type="entry name" value="Met_tRNA_synth_type2"/>
    <property type="match status" value="1"/>
</dbReference>
<feature type="domain" description="TRNA-binding" evidence="16">
    <location>
        <begin position="550"/>
        <end position="651"/>
    </location>
</feature>
<evidence type="ECO:0000256" key="2">
    <source>
        <dbReference type="ARBA" id="ARBA00004496"/>
    </source>
</evidence>
<dbReference type="CDD" id="cd02800">
    <property type="entry name" value="tRNA_bind_EcMetRS_like"/>
    <property type="match status" value="1"/>
</dbReference>
<dbReference type="CDD" id="cd00814">
    <property type="entry name" value="MetRS_core"/>
    <property type="match status" value="1"/>
</dbReference>
<dbReference type="PANTHER" id="PTHR43326:SF1">
    <property type="entry name" value="METHIONINE--TRNA LIGASE, MITOCHONDRIAL"/>
    <property type="match status" value="1"/>
</dbReference>
<gene>
    <name evidence="14 17" type="primary">metG</name>
    <name evidence="17" type="ORF">IAB14_01745</name>
</gene>
<reference evidence="17" key="2">
    <citation type="journal article" date="2021" name="PeerJ">
        <title>Extensive microbial diversity within the chicken gut microbiome revealed by metagenomics and culture.</title>
        <authorList>
            <person name="Gilroy R."/>
            <person name="Ravi A."/>
            <person name="Getino M."/>
            <person name="Pursley I."/>
            <person name="Horton D.L."/>
            <person name="Alikhan N.F."/>
            <person name="Baker D."/>
            <person name="Gharbi K."/>
            <person name="Hall N."/>
            <person name="Watson M."/>
            <person name="Adriaenssens E.M."/>
            <person name="Foster-Nyarko E."/>
            <person name="Jarju S."/>
            <person name="Secka A."/>
            <person name="Antonio M."/>
            <person name="Oren A."/>
            <person name="Chaudhuri R.R."/>
            <person name="La Ragione R."/>
            <person name="Hildebrand F."/>
            <person name="Pallen M.J."/>
        </authorList>
    </citation>
    <scope>NUCLEOTIDE SEQUENCE</scope>
    <source>
        <strain evidence="17">23406</strain>
    </source>
</reference>
<dbReference type="PANTHER" id="PTHR43326">
    <property type="entry name" value="METHIONYL-TRNA SYNTHETASE"/>
    <property type="match status" value="1"/>
</dbReference>
<proteinExistence type="inferred from homology"/>
<evidence type="ECO:0000256" key="13">
    <source>
        <dbReference type="ARBA" id="ARBA00047364"/>
    </source>
</evidence>
<organism evidence="17 18">
    <name type="scientific">Candidatus Stercoripulliclostridium merdipullorum</name>
    <dbReference type="NCBI Taxonomy" id="2840952"/>
    <lineage>
        <taxon>Bacteria</taxon>
        <taxon>Bacillati</taxon>
        <taxon>Bacillota</taxon>
        <taxon>Clostridia</taxon>
        <taxon>Eubacteriales</taxon>
        <taxon>Candidatus Stercoripulliclostridium</taxon>
    </lineage>
</organism>
<feature type="binding site" evidence="14">
    <location>
        <position position="150"/>
    </location>
    <ligand>
        <name>Zn(2+)</name>
        <dbReference type="ChEBI" id="CHEBI:29105"/>
    </ligand>
</feature>
<keyword evidence="6 14" id="KW-0820">tRNA-binding</keyword>
<dbReference type="InterPro" id="IPR012340">
    <property type="entry name" value="NA-bd_OB-fold"/>
</dbReference>
<evidence type="ECO:0000256" key="4">
    <source>
        <dbReference type="ARBA" id="ARBA00011738"/>
    </source>
</evidence>
<keyword evidence="11 14" id="KW-0648">Protein biosynthesis</keyword>
<dbReference type="InterPro" id="IPR041872">
    <property type="entry name" value="Anticodon_Met"/>
</dbReference>
<dbReference type="InterPro" id="IPR004495">
    <property type="entry name" value="Met-tRNA-synth_bsu_C"/>
</dbReference>
<evidence type="ECO:0000256" key="12">
    <source>
        <dbReference type="ARBA" id="ARBA00023146"/>
    </source>
</evidence>
<dbReference type="EC" id="6.1.1.10" evidence="14"/>
<evidence type="ECO:0000256" key="3">
    <source>
        <dbReference type="ARBA" id="ARBA00006590"/>
    </source>
</evidence>
<evidence type="ECO:0000256" key="1">
    <source>
        <dbReference type="ARBA" id="ARBA00003314"/>
    </source>
</evidence>
<keyword evidence="5 14" id="KW-0963">Cytoplasm</keyword>
<dbReference type="Gene3D" id="1.10.730.10">
    <property type="entry name" value="Isoleucyl-tRNA Synthetase, Domain 1"/>
    <property type="match status" value="1"/>
</dbReference>
<evidence type="ECO:0000256" key="7">
    <source>
        <dbReference type="ARBA" id="ARBA00022598"/>
    </source>
</evidence>
<keyword evidence="10 14" id="KW-0694">RNA-binding</keyword>
<dbReference type="InterPro" id="IPR014729">
    <property type="entry name" value="Rossmann-like_a/b/a_fold"/>
</dbReference>
<protein>
    <recommendedName>
        <fullName evidence="14">Methionine--tRNA ligase</fullName>
        <ecNumber evidence="14">6.1.1.10</ecNumber>
    </recommendedName>
    <alternativeName>
        <fullName evidence="14">Methionyl-tRNA synthetase</fullName>
        <shortName evidence="14">MetRS</shortName>
    </alternativeName>
</protein>
<dbReference type="Pfam" id="PF09334">
    <property type="entry name" value="tRNA-synt_1g"/>
    <property type="match status" value="1"/>
</dbReference>
<dbReference type="Gene3D" id="2.170.220.10">
    <property type="match status" value="1"/>
</dbReference>
<feature type="binding site" evidence="14">
    <location>
        <position position="133"/>
    </location>
    <ligand>
        <name>Zn(2+)</name>
        <dbReference type="ChEBI" id="CHEBI:29105"/>
    </ligand>
</feature>
<evidence type="ECO:0000256" key="10">
    <source>
        <dbReference type="ARBA" id="ARBA00022884"/>
    </source>
</evidence>
<dbReference type="Gene3D" id="2.40.50.140">
    <property type="entry name" value="Nucleic acid-binding proteins"/>
    <property type="match status" value="1"/>
</dbReference>
<dbReference type="SUPFAM" id="SSF52374">
    <property type="entry name" value="Nucleotidylyl transferase"/>
    <property type="match status" value="1"/>
</dbReference>
<accession>A0A9D1NB03</accession>
<reference evidence="17" key="1">
    <citation type="submission" date="2020-10" db="EMBL/GenBank/DDBJ databases">
        <authorList>
            <person name="Gilroy R."/>
        </authorList>
    </citation>
    <scope>NUCLEOTIDE SEQUENCE</scope>
    <source>
        <strain evidence="17">23406</strain>
    </source>
</reference>
<evidence type="ECO:0000256" key="14">
    <source>
        <dbReference type="HAMAP-Rule" id="MF_01228"/>
    </source>
</evidence>
<evidence type="ECO:0000259" key="16">
    <source>
        <dbReference type="PROSITE" id="PS50886"/>
    </source>
</evidence>
<dbReference type="InterPro" id="IPR023457">
    <property type="entry name" value="Met-tRNA_synth_2"/>
</dbReference>
<dbReference type="InterPro" id="IPR009080">
    <property type="entry name" value="tRNAsynth_Ia_anticodon-bd"/>
</dbReference>
<dbReference type="FunFam" id="1.10.730.10:FF:000026">
    <property type="entry name" value="Methionine--tRNA ligase"/>
    <property type="match status" value="1"/>
</dbReference>
<dbReference type="SUPFAM" id="SSF47323">
    <property type="entry name" value="Anticodon-binding domain of a subclass of class I aminoacyl-tRNA synthetases"/>
    <property type="match status" value="1"/>
</dbReference>
<dbReference type="GO" id="GO:0000049">
    <property type="term" value="F:tRNA binding"/>
    <property type="evidence" value="ECO:0007669"/>
    <property type="project" value="UniProtKB-UniRule"/>
</dbReference>
<dbReference type="NCBIfam" id="TIGR00398">
    <property type="entry name" value="metG"/>
    <property type="match status" value="1"/>
</dbReference>
<dbReference type="PROSITE" id="PS50886">
    <property type="entry name" value="TRBD"/>
    <property type="match status" value="1"/>
</dbReference>
<keyword evidence="9 14" id="KW-0067">ATP-binding</keyword>
<dbReference type="GO" id="GO:0005737">
    <property type="term" value="C:cytoplasm"/>
    <property type="evidence" value="ECO:0007669"/>
    <property type="project" value="UniProtKB-SubCell"/>
</dbReference>
<dbReference type="InterPro" id="IPR014758">
    <property type="entry name" value="Met-tRNA_synth"/>
</dbReference>
<dbReference type="FunFam" id="2.170.220.10:FF:000002">
    <property type="entry name" value="Methionine--tRNA ligase"/>
    <property type="match status" value="1"/>
</dbReference>
<dbReference type="InterPro" id="IPR015413">
    <property type="entry name" value="Methionyl/Leucyl_tRNA_Synth"/>
</dbReference>
<keyword evidence="15" id="KW-0175">Coiled coil</keyword>
<evidence type="ECO:0000256" key="15">
    <source>
        <dbReference type="SAM" id="Coils"/>
    </source>
</evidence>
<dbReference type="EMBL" id="DVOH01000013">
    <property type="protein sequence ID" value="HIU99821.1"/>
    <property type="molecule type" value="Genomic_DNA"/>
</dbReference>
<keyword evidence="8 14" id="KW-0547">Nucleotide-binding</keyword>
<dbReference type="PRINTS" id="PR01041">
    <property type="entry name" value="TRNASYNTHMET"/>
</dbReference>
<dbReference type="NCBIfam" id="NF008900">
    <property type="entry name" value="PRK12267.1"/>
    <property type="match status" value="1"/>
</dbReference>
<feature type="short sequence motif" description="'KMSKS' region" evidence="14">
    <location>
        <begin position="300"/>
        <end position="304"/>
    </location>
</feature>
<comment type="subunit">
    <text evidence="4 14">Homodimer.</text>
</comment>
<comment type="subcellular location">
    <subcellularLocation>
        <location evidence="2 14">Cytoplasm</location>
    </subcellularLocation>
</comment>
<sequence>MSDQAKKYYITTPIYYPSGKWHLGTCYTTVVCDALARFKRKEGYDVFYLTGTDEHGQKIEKTAESKGMQPKEFLDKQVGALIDLWKLLGISYDKFIRTTDEYHKKAVAKIFQKLYDQGDIYKSSYEGWYCTPCESFWTKSQLVDGKCPDCGREVELTKEESYFFRLSKYQDRLIDLIENHPDFLLPKSRQNEMLNNFLRPGLQDLCVSRSSFRWGIPVPFDPQHVVYVWIDALTNYITALGYGSEDDSLFRKYWPADLHMMGKEIVRFHSIIWPALLMALDIPLPKEVYGHGWLLLGSEKISKSKGNIVDPFELSARYSVDAVRYFLLREVPFGSDGMYTNRAFLTRINTDLCNSLGNLLSRTTAMVNQYFGGVLPAPDVKEAVDDELTSMIDGLFDRVRDNMDKLLVPEALHEIWTVIGRANKYIDETTPWILAKDPAKQGRLATVLYNLSEALRVSAVLLSAFLIETPAKILSCFGLEAPARFGDGVRYGKLKGGETVLKAGKLYERIDIEKELIAMEKRAEELAAESAKKEEQVPETPKKATIQYDDFAKLDLKVGKIVAAEPVKRSEKLLKFTVEIGAERRTIVSGIAKYYKPEETIGKLVSVVTNLAPVKLCGVVSEGMLMCASDADGKVVLLAPEAEVASGSEIS</sequence>
<comment type="function">
    <text evidence="1 14">Is required not only for elongation of protein synthesis but also for the initiation of all mRNA translation through initiator tRNA(fMet) aminoacylation.</text>
</comment>
<evidence type="ECO:0000313" key="17">
    <source>
        <dbReference type="EMBL" id="HIU99821.1"/>
    </source>
</evidence>
<dbReference type="Gene3D" id="3.40.50.620">
    <property type="entry name" value="HUPs"/>
    <property type="match status" value="1"/>
</dbReference>
<keyword evidence="7 14" id="KW-0436">Ligase</keyword>
<feature type="binding site" evidence="14">
    <location>
        <position position="147"/>
    </location>
    <ligand>
        <name>Zn(2+)</name>
        <dbReference type="ChEBI" id="CHEBI:29105"/>
    </ligand>
</feature>
<keyword evidence="14" id="KW-0862">Zinc</keyword>
<evidence type="ECO:0000313" key="18">
    <source>
        <dbReference type="Proteomes" id="UP000886891"/>
    </source>
</evidence>
<keyword evidence="14" id="KW-0479">Metal-binding</keyword>
<comment type="caution">
    <text evidence="17">The sequence shown here is derived from an EMBL/GenBank/DDBJ whole genome shotgun (WGS) entry which is preliminary data.</text>
</comment>
<dbReference type="Pfam" id="PF01588">
    <property type="entry name" value="tRNA_bind"/>
    <property type="match status" value="1"/>
</dbReference>
<comment type="caution">
    <text evidence="14">Lacks conserved residue(s) required for the propagation of feature annotation.</text>
</comment>
<dbReference type="GO" id="GO:0005524">
    <property type="term" value="F:ATP binding"/>
    <property type="evidence" value="ECO:0007669"/>
    <property type="project" value="UniProtKB-UniRule"/>
</dbReference>
<comment type="similarity">
    <text evidence="3 14">Belongs to the class-I aminoacyl-tRNA synthetase family. MetG type 2A subfamily.</text>
</comment>
<comment type="cofactor">
    <cofactor evidence="14">
        <name>Zn(2+)</name>
        <dbReference type="ChEBI" id="CHEBI:29105"/>
    </cofactor>
    <text evidence="14">Binds 1 zinc ion per subunit.</text>
</comment>
<evidence type="ECO:0000256" key="5">
    <source>
        <dbReference type="ARBA" id="ARBA00022490"/>
    </source>
</evidence>
<evidence type="ECO:0000256" key="9">
    <source>
        <dbReference type="ARBA" id="ARBA00022840"/>
    </source>
</evidence>
<dbReference type="NCBIfam" id="TIGR00399">
    <property type="entry name" value="metG_C_term"/>
    <property type="match status" value="1"/>
</dbReference>